<sequence>MDKSMSDMLRRWEEPIILPGFPRACFIADRFEKNAVVSDKTEEHPIFGPVTFYDINVGGVYLRNVSWEYKSSKCVEEDMKDWVGFRITSVWPMASPTDRIGEVTEPGLGVNIDYGMLD</sequence>
<dbReference type="Proteomes" id="UP000799302">
    <property type="component" value="Unassembled WGS sequence"/>
</dbReference>
<protein>
    <submittedName>
        <fullName evidence="1">Uncharacterized protein</fullName>
    </submittedName>
</protein>
<evidence type="ECO:0000313" key="1">
    <source>
        <dbReference type="EMBL" id="KAF2667486.1"/>
    </source>
</evidence>
<evidence type="ECO:0000313" key="2">
    <source>
        <dbReference type="Proteomes" id="UP000799302"/>
    </source>
</evidence>
<reference evidence="1" key="1">
    <citation type="journal article" date="2020" name="Stud. Mycol.">
        <title>101 Dothideomycetes genomes: a test case for predicting lifestyles and emergence of pathogens.</title>
        <authorList>
            <person name="Haridas S."/>
            <person name="Albert R."/>
            <person name="Binder M."/>
            <person name="Bloem J."/>
            <person name="Labutti K."/>
            <person name="Salamov A."/>
            <person name="Andreopoulos B."/>
            <person name="Baker S."/>
            <person name="Barry K."/>
            <person name="Bills G."/>
            <person name="Bluhm B."/>
            <person name="Cannon C."/>
            <person name="Castanera R."/>
            <person name="Culley D."/>
            <person name="Daum C."/>
            <person name="Ezra D."/>
            <person name="Gonzalez J."/>
            <person name="Henrissat B."/>
            <person name="Kuo A."/>
            <person name="Liang C."/>
            <person name="Lipzen A."/>
            <person name="Lutzoni F."/>
            <person name="Magnuson J."/>
            <person name="Mondo S."/>
            <person name="Nolan M."/>
            <person name="Ohm R."/>
            <person name="Pangilinan J."/>
            <person name="Park H.-J."/>
            <person name="Ramirez L."/>
            <person name="Alfaro M."/>
            <person name="Sun H."/>
            <person name="Tritt A."/>
            <person name="Yoshinaga Y."/>
            <person name="Zwiers L.-H."/>
            <person name="Turgeon B."/>
            <person name="Goodwin S."/>
            <person name="Spatafora J."/>
            <person name="Crous P."/>
            <person name="Grigoriev I."/>
        </authorList>
    </citation>
    <scope>NUCLEOTIDE SEQUENCE</scope>
    <source>
        <strain evidence="1">CBS 115976</strain>
    </source>
</reference>
<dbReference type="EMBL" id="MU004237">
    <property type="protein sequence ID" value="KAF2667486.1"/>
    <property type="molecule type" value="Genomic_DNA"/>
</dbReference>
<name>A0A6A6U767_9PEZI</name>
<organism evidence="1 2">
    <name type="scientific">Microthyrium microscopicum</name>
    <dbReference type="NCBI Taxonomy" id="703497"/>
    <lineage>
        <taxon>Eukaryota</taxon>
        <taxon>Fungi</taxon>
        <taxon>Dikarya</taxon>
        <taxon>Ascomycota</taxon>
        <taxon>Pezizomycotina</taxon>
        <taxon>Dothideomycetes</taxon>
        <taxon>Dothideomycetes incertae sedis</taxon>
        <taxon>Microthyriales</taxon>
        <taxon>Microthyriaceae</taxon>
        <taxon>Microthyrium</taxon>
    </lineage>
</organism>
<keyword evidence="2" id="KW-1185">Reference proteome</keyword>
<proteinExistence type="predicted"/>
<dbReference type="AlphaFoldDB" id="A0A6A6U767"/>
<gene>
    <name evidence="1" type="ORF">BT63DRAFT_456782</name>
</gene>
<accession>A0A6A6U767</accession>